<feature type="region of interest" description="Disordered" evidence="2">
    <location>
        <begin position="1975"/>
        <end position="2004"/>
    </location>
</feature>
<feature type="compositionally biased region" description="Basic residues" evidence="2">
    <location>
        <begin position="1092"/>
        <end position="1101"/>
    </location>
</feature>
<dbReference type="PANTHER" id="PTHR10877:SF183">
    <property type="entry name" value="AT14535P-RELATED"/>
    <property type="match status" value="1"/>
</dbReference>
<name>A0AAE0KVW0_9CHLO</name>
<evidence type="ECO:0008006" key="6">
    <source>
        <dbReference type="Google" id="ProtNLM"/>
    </source>
</evidence>
<feature type="compositionally biased region" description="Basic and acidic residues" evidence="2">
    <location>
        <begin position="1975"/>
        <end position="1993"/>
    </location>
</feature>
<feature type="transmembrane region" description="Helical" evidence="3">
    <location>
        <begin position="1330"/>
        <end position="1350"/>
    </location>
</feature>
<evidence type="ECO:0000256" key="2">
    <source>
        <dbReference type="SAM" id="MobiDB-lite"/>
    </source>
</evidence>
<feature type="transmembrane region" description="Helical" evidence="3">
    <location>
        <begin position="1634"/>
        <end position="1660"/>
    </location>
</feature>
<feature type="compositionally biased region" description="Polar residues" evidence="2">
    <location>
        <begin position="1110"/>
        <end position="1119"/>
    </location>
</feature>
<feature type="compositionally biased region" description="Polar residues" evidence="2">
    <location>
        <begin position="1804"/>
        <end position="1825"/>
    </location>
</feature>
<proteinExistence type="predicted"/>
<comment type="caution">
    <text evidence="4">The sequence shown here is derived from an EMBL/GenBank/DDBJ whole genome shotgun (WGS) entry which is preliminary data.</text>
</comment>
<feature type="region of interest" description="Disordered" evidence="2">
    <location>
        <begin position="590"/>
        <end position="621"/>
    </location>
</feature>
<protein>
    <recommendedName>
        <fullName evidence="6">Polycystin cation channel PKD1/PKD2 domain-containing protein</fullName>
    </recommendedName>
</protein>
<feature type="compositionally biased region" description="Polar residues" evidence="2">
    <location>
        <begin position="608"/>
        <end position="621"/>
    </location>
</feature>
<dbReference type="InterPro" id="IPR051223">
    <property type="entry name" value="Polycystin"/>
</dbReference>
<keyword evidence="1" id="KW-0175">Coiled coil</keyword>
<dbReference type="Proteomes" id="UP001190700">
    <property type="component" value="Unassembled WGS sequence"/>
</dbReference>
<gene>
    <name evidence="4" type="ORF">CYMTET_28459</name>
</gene>
<evidence type="ECO:0000256" key="3">
    <source>
        <dbReference type="SAM" id="Phobius"/>
    </source>
</evidence>
<sequence length="2043" mass="218590">MESAVFLSSEEGDAVLLEVDVGEAASVELVELDYEEETSSVTYTGKPDVEPPVITLVGDAVVEVRLMAEYRDAGASAVDLVDGSVRVDVVGLEAVNTELATPADVPFVLTYSAQDAAGNAAVPMTRSVAVVDPCSPPTFYCRDLDLCSVCPAGSSDPAECICMSSWVALEAEVVEVVEFVPVDDVTAPVIILLGDGQLGVNNQGEVFMAHVVKQFTDFVAPLTHAEDNIDGNLTDAITKFGQVDTAILTTNDSPHIITYNVRDAAGNEARIARRRVYVVSSCPEGWVMCSGADQCVERILDCSLGRTEESEFSAQANTPPEVALVGVEGVLDARVLACSPDNVSFPFVEVGIQPCEVDTTVPGRYQIVFSVTDSSGAFASTVRTVVVEPSCPIGEALCAGRTDCSRGGLCLEDLGGLPEEEETEPSPPAMALVLSDTAPTSVRVKKNARYELCAMGQTPAAEGDCEPGVTAVSSATGVDLSMQVLSCPPEDCLPFGCPGHEMWLQKGLRSCLDTAADVGTVFELRFTVFDDNMPPRNATVARLITIVSPCAEDEELCEGDVCSSSPCAVHMTLTTEEDVLPPEVGLLSVSSPSAARNESGDSDAAPVLTSSSGTVRTSQTSYGQLAPGGLLVRCSSWGELEAAATALSGDEGDSDSGGPNCSAAAWDAEDGDLTSSLEVEQVYDSPVCSGGEEGGDDAPRCISSGSCPPEALRAGECAPGVYEYAWSVVDLGGSEARVVEVVEVVERATVEIQVRLNSGAEDLAAAEAEAAAIEAGGDEAQAVRSALAQLAGVSADEIELGAVSAEEEEEGASPKGYVLVVDAIVHVATSSIPSASAATGDRRRLTSMPPLVSMSPDSTPSSPPASTEGDEGEVTPSAAMVQSAAIAAAVQAGAAGSGEGTLSSYLEAAADDLGVSGLPTESLGLNQEPQLQQRTSTVDEEAAAWANLRGEVTQMHQAQATASAQLASVEEEMASLRGTAHVQGLASEAAEGWLRGREEVQSRFDELSQGLTTAVENAELLAQNQATISSLTMNATEAAKALFLSTLNAADASGYEDPDRELCTTGRNTSGSAEFVISLLPEAVSPPPVSRLHQRHQRRLQGRGGAGGATSKTAGQQSEAAEGQVDAESVLLDLENLQATEWRPARYIGLEGSNQLLGGMMLMQYRVAAPSNHACTDRFRSLAAPCFTVAAGNEHPYGSDPVFRPRSNMYRADLFAGSYYNLSAANPREGTHTLTPFEGLNIDGFDDGGYPFYFDAGVTGARALQLLSMLYQGLYLDDQTQAMEARLLTWNAERHCLIKLRVEFRRAIGAGTFQATTYASPYSFLDIDEGMITLGICYSVWLLLLFLIFIRELLSQLVVFYVTELQNHMHINFQIRSSTVMVALKALVSNGMRQIHILWSLHALFTFSMSLYSLWLKDGLLLELRYDLLEDPYYPANFLMTKRVADDGILDGIGDELVDTAASGLVAQASDYRPDYRPDYSLAQDNLMEDLRWPLAKDLSGVRGLGGTLSAIDELEQVQAITDWMFAMSTMFLVLMIVAETGYLPRFKGLVGVLAACAVDLLHFFAMTVYLCLVLATVILVFFGTQIETVSTLQRSVSTLAVNFVGSIDAPTIKEMKRVTNNSDSIMLTFASQLLIFVVPLFTVILLLSMLLGIVGDAAVEQILESRKNKTKLYVLGRMLLTQFEPYLLRGRRGPFSIIKHLQTNVSVNTILTDICVPQDESFIGVSQDKFAKEDATAVADGHEGGWSEVNTETSTAGPVTEAVRRCAAVNTVANRSRKSEDGVSSTPIQARSSRSSRKIEDGVSSTPIQARSGMKASQNSSGLHSQRPPAADEQKSSWRTPRARRQVTLQAFKKAGKLYDPWALQCILKQLRHTKDGGDQVRGDVRQLLPGDSDVRALAVALAKDMLVMEHQNGNAQVTRANLQRLSNNLEKASPASPKLSRSTMLNKGKITAHQHQLLEVDDLHMPEKEEIKDPASTEPRKTLFGGHREEEPMAQIRQSRATMAKSKALRAVVMMDRMEEATDQLEQLEERLQQSCERVVP</sequence>
<feature type="compositionally biased region" description="Low complexity" evidence="2">
    <location>
        <begin position="853"/>
        <end position="866"/>
    </location>
</feature>
<keyword evidence="3" id="KW-0812">Transmembrane</keyword>
<keyword evidence="5" id="KW-1185">Reference proteome</keyword>
<dbReference type="PANTHER" id="PTHR10877">
    <property type="entry name" value="POLYCYSTIN FAMILY MEMBER"/>
    <property type="match status" value="1"/>
</dbReference>
<organism evidence="4 5">
    <name type="scientific">Cymbomonas tetramitiformis</name>
    <dbReference type="NCBI Taxonomy" id="36881"/>
    <lineage>
        <taxon>Eukaryota</taxon>
        <taxon>Viridiplantae</taxon>
        <taxon>Chlorophyta</taxon>
        <taxon>Pyramimonadophyceae</taxon>
        <taxon>Pyramimonadales</taxon>
        <taxon>Pyramimonadaceae</taxon>
        <taxon>Cymbomonas</taxon>
    </lineage>
</organism>
<feature type="compositionally biased region" description="Polar residues" evidence="2">
    <location>
        <begin position="1749"/>
        <end position="1758"/>
    </location>
</feature>
<accession>A0AAE0KVW0</accession>
<feature type="region of interest" description="Disordered" evidence="2">
    <location>
        <begin position="1086"/>
        <end position="1124"/>
    </location>
</feature>
<evidence type="ECO:0000256" key="1">
    <source>
        <dbReference type="SAM" id="Coils"/>
    </source>
</evidence>
<reference evidence="4 5" key="1">
    <citation type="journal article" date="2015" name="Genome Biol. Evol.">
        <title>Comparative Genomics of a Bacterivorous Green Alga Reveals Evolutionary Causalities and Consequences of Phago-Mixotrophic Mode of Nutrition.</title>
        <authorList>
            <person name="Burns J.A."/>
            <person name="Paasch A."/>
            <person name="Narechania A."/>
            <person name="Kim E."/>
        </authorList>
    </citation>
    <scope>NUCLEOTIDE SEQUENCE [LARGE SCALE GENOMIC DNA]</scope>
    <source>
        <strain evidence="4 5">PLY_AMNH</strain>
    </source>
</reference>
<evidence type="ECO:0000313" key="4">
    <source>
        <dbReference type="EMBL" id="KAK3262698.1"/>
    </source>
</evidence>
<feature type="region of interest" description="Disordered" evidence="2">
    <location>
        <begin position="646"/>
        <end position="666"/>
    </location>
</feature>
<feature type="coiled-coil region" evidence="1">
    <location>
        <begin position="2013"/>
        <end position="2040"/>
    </location>
</feature>
<keyword evidence="3" id="KW-1133">Transmembrane helix</keyword>
<dbReference type="Gene3D" id="2.60.40.10">
    <property type="entry name" value="Immunoglobulins"/>
    <property type="match status" value="3"/>
</dbReference>
<feature type="region of interest" description="Disordered" evidence="2">
    <location>
        <begin position="835"/>
        <end position="876"/>
    </location>
</feature>
<feature type="transmembrane region" description="Helical" evidence="3">
    <location>
        <begin position="1524"/>
        <end position="1543"/>
    </location>
</feature>
<dbReference type="InterPro" id="IPR013783">
    <property type="entry name" value="Ig-like_fold"/>
</dbReference>
<dbReference type="EMBL" id="LGRX02016013">
    <property type="protein sequence ID" value="KAK3262698.1"/>
    <property type="molecule type" value="Genomic_DNA"/>
</dbReference>
<keyword evidence="3" id="KW-0472">Membrane</keyword>
<feature type="transmembrane region" description="Helical" evidence="3">
    <location>
        <begin position="1550"/>
        <end position="1583"/>
    </location>
</feature>
<feature type="compositionally biased region" description="Polar residues" evidence="2">
    <location>
        <begin position="1783"/>
        <end position="1794"/>
    </location>
</feature>
<evidence type="ECO:0000313" key="5">
    <source>
        <dbReference type="Proteomes" id="UP001190700"/>
    </source>
</evidence>
<feature type="region of interest" description="Disordered" evidence="2">
    <location>
        <begin position="1742"/>
        <end position="1843"/>
    </location>
</feature>